<dbReference type="GO" id="GO:0003677">
    <property type="term" value="F:DNA binding"/>
    <property type="evidence" value="ECO:0007669"/>
    <property type="project" value="UniProtKB-KW"/>
</dbReference>
<proteinExistence type="inferred from homology"/>
<feature type="domain" description="Type I restriction modification DNA specificity" evidence="4">
    <location>
        <begin position="268"/>
        <end position="418"/>
    </location>
</feature>
<accession>A0A2M7AQU8</accession>
<dbReference type="SUPFAM" id="SSF116734">
    <property type="entry name" value="DNA methylase specificity domain"/>
    <property type="match status" value="2"/>
</dbReference>
<dbReference type="PANTHER" id="PTHR30408">
    <property type="entry name" value="TYPE-1 RESTRICTION ENZYME ECOKI SPECIFICITY PROTEIN"/>
    <property type="match status" value="1"/>
</dbReference>
<gene>
    <name evidence="5" type="ORF">COS80_00420</name>
</gene>
<evidence type="ECO:0000313" key="5">
    <source>
        <dbReference type="EMBL" id="PIU71959.1"/>
    </source>
</evidence>
<dbReference type="AlphaFoldDB" id="A0A2M7AQU8"/>
<dbReference type="InterPro" id="IPR044946">
    <property type="entry name" value="Restrct_endonuc_typeI_TRD_sf"/>
</dbReference>
<feature type="domain" description="Type I restriction modification DNA specificity" evidence="4">
    <location>
        <begin position="41"/>
        <end position="187"/>
    </location>
</feature>
<keyword evidence="2" id="KW-0680">Restriction system</keyword>
<evidence type="ECO:0000256" key="1">
    <source>
        <dbReference type="ARBA" id="ARBA00010923"/>
    </source>
</evidence>
<protein>
    <recommendedName>
        <fullName evidence="4">Type I restriction modification DNA specificity domain-containing protein</fullName>
    </recommendedName>
</protein>
<comment type="similarity">
    <text evidence="1">Belongs to the type-I restriction system S methylase family.</text>
</comment>
<evidence type="ECO:0000256" key="3">
    <source>
        <dbReference type="ARBA" id="ARBA00023125"/>
    </source>
</evidence>
<evidence type="ECO:0000259" key="4">
    <source>
        <dbReference type="Pfam" id="PF01420"/>
    </source>
</evidence>
<dbReference type="InterPro" id="IPR000055">
    <property type="entry name" value="Restrct_endonuc_typeI_TRD"/>
</dbReference>
<dbReference type="PANTHER" id="PTHR30408:SF12">
    <property type="entry name" value="TYPE I RESTRICTION ENZYME MJAVIII SPECIFICITY SUBUNIT"/>
    <property type="match status" value="1"/>
</dbReference>
<evidence type="ECO:0000313" key="6">
    <source>
        <dbReference type="Proteomes" id="UP000230972"/>
    </source>
</evidence>
<comment type="caution">
    <text evidence="5">The sequence shown here is derived from an EMBL/GenBank/DDBJ whole genome shotgun (WGS) entry which is preliminary data.</text>
</comment>
<name>A0A2M7AQU8_9BACT</name>
<keyword evidence="3" id="KW-0238">DNA-binding</keyword>
<evidence type="ECO:0000256" key="2">
    <source>
        <dbReference type="ARBA" id="ARBA00022747"/>
    </source>
</evidence>
<organism evidence="5 6">
    <name type="scientific">Candidatus Woesebacteria bacterium CG06_land_8_20_14_3_00_39_27</name>
    <dbReference type="NCBI Taxonomy" id="1975057"/>
    <lineage>
        <taxon>Bacteria</taxon>
        <taxon>Candidatus Woeseibacteriota</taxon>
    </lineage>
</organism>
<dbReference type="InterPro" id="IPR052021">
    <property type="entry name" value="Type-I_RS_S_subunit"/>
</dbReference>
<dbReference type="Proteomes" id="UP000230972">
    <property type="component" value="Unassembled WGS sequence"/>
</dbReference>
<dbReference type="Gene3D" id="3.90.220.20">
    <property type="entry name" value="DNA methylase specificity domains"/>
    <property type="match status" value="2"/>
</dbReference>
<sequence length="449" mass="51260">MTFSIIQKSQLEGADRIDAEYYQPEYLLISELLRRQKTQILKNLSNFIKKGIFDLSPDNYRSSGIPFIRTTSIKDPLLDLEEIVFLEAGTHQKNHSTSLQSGDLVFTKIGANIGDLSLLPSDFYEYNFSQNVAGVSVNKKAINFHYLFTYLLSKYGRKQIERRQMISGQGKLELEDLRNLQIVIPSLVFEREIESLIVESQRTKQLSIELYQNAEHLLLEKLGLKDFQTPQDLSYIVNYSDTKKVERVDADYFQPKYEFLVNKLGKKKELFKFAERINTSFKIEPDKEYNYIEIGDVNVGTGEVVFNKVVGKELPANAKIKICGGELIISKVRPTRGAIAIIPDEFNKDFVVSGAFSVFNLASPAKEFLQVVLRSLIGKLQMERPTTGTSYPTITDQDMENLWIPSVKVETQQKIADLVRKSHGARKKSKELLEEAKRKVEEMIEKGGD</sequence>
<reference evidence="6" key="1">
    <citation type="submission" date="2017-09" db="EMBL/GenBank/DDBJ databases">
        <title>Depth-based differentiation of microbial function through sediment-hosted aquifers and enrichment of novel symbionts in the deep terrestrial subsurface.</title>
        <authorList>
            <person name="Probst A.J."/>
            <person name="Ladd B."/>
            <person name="Jarett J.K."/>
            <person name="Geller-Mcgrath D.E."/>
            <person name="Sieber C.M.K."/>
            <person name="Emerson J.B."/>
            <person name="Anantharaman K."/>
            <person name="Thomas B.C."/>
            <person name="Malmstrom R."/>
            <person name="Stieglmeier M."/>
            <person name="Klingl A."/>
            <person name="Woyke T."/>
            <person name="Ryan C.M."/>
            <person name="Banfield J.F."/>
        </authorList>
    </citation>
    <scope>NUCLEOTIDE SEQUENCE [LARGE SCALE GENOMIC DNA]</scope>
</reference>
<dbReference type="Pfam" id="PF01420">
    <property type="entry name" value="Methylase_S"/>
    <property type="match status" value="2"/>
</dbReference>
<dbReference type="GO" id="GO:0009307">
    <property type="term" value="P:DNA restriction-modification system"/>
    <property type="evidence" value="ECO:0007669"/>
    <property type="project" value="UniProtKB-KW"/>
</dbReference>
<dbReference type="EMBL" id="PEWC01000011">
    <property type="protein sequence ID" value="PIU71959.1"/>
    <property type="molecule type" value="Genomic_DNA"/>
</dbReference>